<comment type="caution">
    <text evidence="5">The sequence shown here is derived from an EMBL/GenBank/DDBJ whole genome shotgun (WGS) entry which is preliminary data.</text>
</comment>
<name>A0A7C2C0K1_9DEIN</name>
<dbReference type="EMBL" id="DSKL01000216">
    <property type="protein sequence ID" value="HEH82416.1"/>
    <property type="molecule type" value="Genomic_DNA"/>
</dbReference>
<evidence type="ECO:0000256" key="2">
    <source>
        <dbReference type="ARBA" id="ARBA00022722"/>
    </source>
</evidence>
<evidence type="ECO:0000256" key="4">
    <source>
        <dbReference type="ARBA" id="ARBA00024207"/>
    </source>
</evidence>
<keyword evidence="3" id="KW-0378">Hydrolase</keyword>
<dbReference type="InterPro" id="IPR037038">
    <property type="entry name" value="HepT-like_sf"/>
</dbReference>
<dbReference type="InterPro" id="IPR052379">
    <property type="entry name" value="Type_VII_TA_RNase"/>
</dbReference>
<evidence type="ECO:0000256" key="1">
    <source>
        <dbReference type="ARBA" id="ARBA00022649"/>
    </source>
</evidence>
<sequence length="137" mass="16239">MTRPEILRRRLSHLEAYLRILRDLSRYTLEEFLESPERYGAAERFLQLAIEALNDMAAHVAADEGLGPFERARDLVDLFLAKGYVDEALAERWRRMIGFRNLLVHEYLDIDRRIVHRVLRENLEDLEALGRIFARFL</sequence>
<comment type="similarity">
    <text evidence="4">Belongs to the HepT RNase toxin family.</text>
</comment>
<dbReference type="GO" id="GO:0016787">
    <property type="term" value="F:hydrolase activity"/>
    <property type="evidence" value="ECO:0007669"/>
    <property type="project" value="UniProtKB-KW"/>
</dbReference>
<dbReference type="SUPFAM" id="SSF81593">
    <property type="entry name" value="Nucleotidyltransferase substrate binding subunit/domain"/>
    <property type="match status" value="1"/>
</dbReference>
<organism evidence="5">
    <name type="scientific">Thermus islandicus</name>
    <dbReference type="NCBI Taxonomy" id="540988"/>
    <lineage>
        <taxon>Bacteria</taxon>
        <taxon>Thermotogati</taxon>
        <taxon>Deinococcota</taxon>
        <taxon>Deinococci</taxon>
        <taxon>Thermales</taxon>
        <taxon>Thermaceae</taxon>
        <taxon>Thermus</taxon>
    </lineage>
</organism>
<proteinExistence type="inferred from homology"/>
<accession>A0A7C2C0K1</accession>
<gene>
    <name evidence="5" type="ORF">ENP73_05395</name>
</gene>
<reference evidence="5" key="1">
    <citation type="journal article" date="2020" name="mSystems">
        <title>Genome- and Community-Level Interaction Insights into Carbon Utilization and Element Cycling Functions of Hydrothermarchaeota in Hydrothermal Sediment.</title>
        <authorList>
            <person name="Zhou Z."/>
            <person name="Liu Y."/>
            <person name="Xu W."/>
            <person name="Pan J."/>
            <person name="Luo Z.H."/>
            <person name="Li M."/>
        </authorList>
    </citation>
    <scope>NUCLEOTIDE SEQUENCE [LARGE SCALE GENOMIC DNA]</scope>
    <source>
        <strain evidence="5">SpSt-246</strain>
    </source>
</reference>
<evidence type="ECO:0000256" key="3">
    <source>
        <dbReference type="ARBA" id="ARBA00022801"/>
    </source>
</evidence>
<dbReference type="GO" id="GO:0110001">
    <property type="term" value="C:toxin-antitoxin complex"/>
    <property type="evidence" value="ECO:0007669"/>
    <property type="project" value="InterPro"/>
</dbReference>
<keyword evidence="2" id="KW-0540">Nuclease</keyword>
<dbReference type="GO" id="GO:0004540">
    <property type="term" value="F:RNA nuclease activity"/>
    <property type="evidence" value="ECO:0007669"/>
    <property type="project" value="InterPro"/>
</dbReference>
<dbReference type="PANTHER" id="PTHR33397">
    <property type="entry name" value="UPF0331 PROTEIN YUTE"/>
    <property type="match status" value="1"/>
</dbReference>
<evidence type="ECO:0000313" key="5">
    <source>
        <dbReference type="EMBL" id="HEH82416.1"/>
    </source>
</evidence>
<keyword evidence="1" id="KW-1277">Toxin-antitoxin system</keyword>
<dbReference type="InterPro" id="IPR008201">
    <property type="entry name" value="HepT-like"/>
</dbReference>
<dbReference type="PANTHER" id="PTHR33397:SF5">
    <property type="entry name" value="RNASE YUTE-RELATED"/>
    <property type="match status" value="1"/>
</dbReference>
<dbReference type="NCBIfam" id="NF047751">
    <property type="entry name" value="HepT_toxin"/>
    <property type="match status" value="1"/>
</dbReference>
<dbReference type="AlphaFoldDB" id="A0A7C2C0K1"/>
<protein>
    <submittedName>
        <fullName evidence="5">DUF86 domain-containing protein</fullName>
    </submittedName>
</protein>
<dbReference type="Gene3D" id="1.20.120.580">
    <property type="entry name" value="bsu32300-like"/>
    <property type="match status" value="1"/>
</dbReference>
<dbReference type="Pfam" id="PF01934">
    <property type="entry name" value="HepT-like"/>
    <property type="match status" value="1"/>
</dbReference>